<dbReference type="InterPro" id="IPR016167">
    <property type="entry name" value="FAD-bd_PCMH_sub1"/>
</dbReference>
<dbReference type="Gene3D" id="3.30.43.10">
    <property type="entry name" value="Uridine Diphospho-n-acetylenolpyruvylglucosamine Reductase, domain 2"/>
    <property type="match status" value="1"/>
</dbReference>
<evidence type="ECO:0000256" key="1">
    <source>
        <dbReference type="ARBA" id="ARBA00022630"/>
    </source>
</evidence>
<evidence type="ECO:0000256" key="3">
    <source>
        <dbReference type="ARBA" id="ARBA00023002"/>
    </source>
</evidence>
<dbReference type="PANTHER" id="PTHR42659">
    <property type="entry name" value="XANTHINE DEHYDROGENASE SUBUNIT C-RELATED"/>
    <property type="match status" value="1"/>
</dbReference>
<gene>
    <name evidence="5" type="ORF">LCGC14_0307820</name>
</gene>
<evidence type="ECO:0000256" key="2">
    <source>
        <dbReference type="ARBA" id="ARBA00022827"/>
    </source>
</evidence>
<sequence length="271" mass="28669">MYQLTYRRPATVAEAVAFFAEGDDSAFVSGGHTLLPTLKGRLAAPDALIDLRRLAELKGIRRSADSLTIGAGEFHAAVAASTDVASAIPALAGLARSIGDIHVRNFGTLGGSIANNDPAADYPSAVLALDAVVHTDRRQIAAEDFFAGFFTTALEDGELVVAVSFPTDAECGYAKFRNPASRYAMAGVFVARFQDRVRVAVTGAGNEGVFRWPEAEERLARNFAASEVSTLSLPPEGMIGDMHGTAEYRAHLAAVMLVRAVENMGRAVVTP</sequence>
<dbReference type="SUPFAM" id="SSF56176">
    <property type="entry name" value="FAD-binding/transporter-associated domain-like"/>
    <property type="match status" value="1"/>
</dbReference>
<evidence type="ECO:0000313" key="5">
    <source>
        <dbReference type="EMBL" id="KKN82595.1"/>
    </source>
</evidence>
<dbReference type="InterPro" id="IPR036318">
    <property type="entry name" value="FAD-bd_PCMH-like_sf"/>
</dbReference>
<dbReference type="GO" id="GO:0071949">
    <property type="term" value="F:FAD binding"/>
    <property type="evidence" value="ECO:0007669"/>
    <property type="project" value="InterPro"/>
</dbReference>
<keyword evidence="3" id="KW-0560">Oxidoreductase</keyword>
<dbReference type="SUPFAM" id="SSF55447">
    <property type="entry name" value="CO dehydrogenase flavoprotein C-terminal domain-like"/>
    <property type="match status" value="1"/>
</dbReference>
<dbReference type="EMBL" id="LAZR01000198">
    <property type="protein sequence ID" value="KKN82595.1"/>
    <property type="molecule type" value="Genomic_DNA"/>
</dbReference>
<dbReference type="InterPro" id="IPR016169">
    <property type="entry name" value="FAD-bd_PCMH_sub2"/>
</dbReference>
<dbReference type="PANTHER" id="PTHR42659:SF2">
    <property type="entry name" value="XANTHINE DEHYDROGENASE SUBUNIT C-RELATED"/>
    <property type="match status" value="1"/>
</dbReference>
<organism evidence="5">
    <name type="scientific">marine sediment metagenome</name>
    <dbReference type="NCBI Taxonomy" id="412755"/>
    <lineage>
        <taxon>unclassified sequences</taxon>
        <taxon>metagenomes</taxon>
        <taxon>ecological metagenomes</taxon>
    </lineage>
</organism>
<dbReference type="InterPro" id="IPR005107">
    <property type="entry name" value="CO_DH_flav_C"/>
</dbReference>
<dbReference type="InterPro" id="IPR002346">
    <property type="entry name" value="Mopterin_DH_FAD-bd"/>
</dbReference>
<feature type="domain" description="FAD-binding PCMH-type" evidence="4">
    <location>
        <begin position="1"/>
        <end position="170"/>
    </location>
</feature>
<dbReference type="InterPro" id="IPR036683">
    <property type="entry name" value="CO_DH_flav_C_dom_sf"/>
</dbReference>
<dbReference type="Gene3D" id="3.30.465.10">
    <property type="match status" value="1"/>
</dbReference>
<dbReference type="PROSITE" id="PS51387">
    <property type="entry name" value="FAD_PCMH"/>
    <property type="match status" value="1"/>
</dbReference>
<dbReference type="Gene3D" id="3.30.390.50">
    <property type="entry name" value="CO dehydrogenase flavoprotein, C-terminal domain"/>
    <property type="match status" value="1"/>
</dbReference>
<comment type="caution">
    <text evidence="5">The sequence shown here is derived from an EMBL/GenBank/DDBJ whole genome shotgun (WGS) entry which is preliminary data.</text>
</comment>
<name>A0A0F9TN89_9ZZZZ</name>
<dbReference type="SMART" id="SM01092">
    <property type="entry name" value="CO_deh_flav_C"/>
    <property type="match status" value="1"/>
</dbReference>
<dbReference type="InterPro" id="IPR051312">
    <property type="entry name" value="Diverse_Substr_Oxidored"/>
</dbReference>
<keyword evidence="1" id="KW-0285">Flavoprotein</keyword>
<keyword evidence="2" id="KW-0274">FAD</keyword>
<reference evidence="5" key="1">
    <citation type="journal article" date="2015" name="Nature">
        <title>Complex archaea that bridge the gap between prokaryotes and eukaryotes.</title>
        <authorList>
            <person name="Spang A."/>
            <person name="Saw J.H."/>
            <person name="Jorgensen S.L."/>
            <person name="Zaremba-Niedzwiedzka K."/>
            <person name="Martijn J."/>
            <person name="Lind A.E."/>
            <person name="van Eijk R."/>
            <person name="Schleper C."/>
            <person name="Guy L."/>
            <person name="Ettema T.J."/>
        </authorList>
    </citation>
    <scope>NUCLEOTIDE SEQUENCE</scope>
</reference>
<accession>A0A0F9TN89</accession>
<dbReference type="AlphaFoldDB" id="A0A0F9TN89"/>
<dbReference type="InterPro" id="IPR016166">
    <property type="entry name" value="FAD-bd_PCMH"/>
</dbReference>
<dbReference type="GO" id="GO:0016491">
    <property type="term" value="F:oxidoreductase activity"/>
    <property type="evidence" value="ECO:0007669"/>
    <property type="project" value="UniProtKB-KW"/>
</dbReference>
<proteinExistence type="predicted"/>
<evidence type="ECO:0000259" key="4">
    <source>
        <dbReference type="PROSITE" id="PS51387"/>
    </source>
</evidence>
<dbReference type="Pfam" id="PF00941">
    <property type="entry name" value="FAD_binding_5"/>
    <property type="match status" value="1"/>
</dbReference>
<protein>
    <recommendedName>
        <fullName evidence="4">FAD-binding PCMH-type domain-containing protein</fullName>
    </recommendedName>
</protein>